<dbReference type="InterPro" id="IPR025531">
    <property type="entry name" value="DUF4418"/>
</dbReference>
<keyword evidence="1" id="KW-0472">Membrane</keyword>
<evidence type="ECO:0000256" key="1">
    <source>
        <dbReference type="SAM" id="Phobius"/>
    </source>
</evidence>
<dbReference type="Proteomes" id="UP000253805">
    <property type="component" value="Unassembled WGS sequence"/>
</dbReference>
<keyword evidence="1" id="KW-0812">Transmembrane</keyword>
<protein>
    <submittedName>
        <fullName evidence="2">DUF4418 domain-containing protein</fullName>
    </submittedName>
</protein>
<dbReference type="RefSeq" id="WP_114548203.1">
    <property type="nucleotide sequence ID" value="NZ_DBGDPA010000039.1"/>
</dbReference>
<comment type="caution">
    <text evidence="2">The sequence shown here is derived from an EMBL/GenBank/DDBJ whole genome shotgun (WGS) entry which is preliminary data.</text>
</comment>
<organism evidence="2 3">
    <name type="scientific">Adlercreutzia equolifaciens subsp. celatus</name>
    <dbReference type="NCBI Taxonomy" id="394340"/>
    <lineage>
        <taxon>Bacteria</taxon>
        <taxon>Bacillati</taxon>
        <taxon>Actinomycetota</taxon>
        <taxon>Coriobacteriia</taxon>
        <taxon>Eggerthellales</taxon>
        <taxon>Eggerthellaceae</taxon>
        <taxon>Adlercreutzia</taxon>
    </lineage>
</organism>
<proteinExistence type="predicted"/>
<dbReference type="AlphaFoldDB" id="A0A369P7F6"/>
<feature type="transmembrane region" description="Helical" evidence="1">
    <location>
        <begin position="6"/>
        <end position="27"/>
    </location>
</feature>
<evidence type="ECO:0000313" key="3">
    <source>
        <dbReference type="Proteomes" id="UP000253805"/>
    </source>
</evidence>
<dbReference type="EMBL" id="PPUT01000001">
    <property type="protein sequence ID" value="RDC46966.1"/>
    <property type="molecule type" value="Genomic_DNA"/>
</dbReference>
<feature type="transmembrane region" description="Helical" evidence="1">
    <location>
        <begin position="75"/>
        <end position="99"/>
    </location>
</feature>
<sequence>MKNVKLIVPIISLVCAAVVCGAVLLWAPVCAGTLELANGNMVPMRCAYTAKVAVLLALVLAAVAVAALVTKRPMTVALVLLSVAIVLMTFDTPLSIGVCKSADMACQATAVWLRVAGGVSAVAALAGALLNPDRKRVAE</sequence>
<name>A0A369P7F6_9ACTN</name>
<accession>A0A369P7F6</accession>
<feature type="transmembrane region" description="Helical" evidence="1">
    <location>
        <begin position="111"/>
        <end position="130"/>
    </location>
</feature>
<feature type="transmembrane region" description="Helical" evidence="1">
    <location>
        <begin position="48"/>
        <end position="69"/>
    </location>
</feature>
<gene>
    <name evidence="2" type="ORF">C1850_00530</name>
</gene>
<keyword evidence="1" id="KW-1133">Transmembrane helix</keyword>
<reference evidence="2 3" key="1">
    <citation type="journal article" date="2018" name="Elife">
        <title>Discovery and characterization of a prevalent human gut bacterial enzyme sufficient for the inactivation of a family of plant toxins.</title>
        <authorList>
            <person name="Koppel N."/>
            <person name="Bisanz J.E."/>
            <person name="Pandelia M.E."/>
            <person name="Turnbaugh P.J."/>
            <person name="Balskus E.P."/>
        </authorList>
    </citation>
    <scope>NUCLEOTIDE SEQUENCE [LARGE SCALE GENOMIC DNA]</scope>
    <source>
        <strain evidence="2 3">OB21 GAM 11</strain>
    </source>
</reference>
<evidence type="ECO:0000313" key="2">
    <source>
        <dbReference type="EMBL" id="RDC46966.1"/>
    </source>
</evidence>
<dbReference type="Pfam" id="PF14387">
    <property type="entry name" value="DUF4418"/>
    <property type="match status" value="1"/>
</dbReference>